<organism evidence="2 3">
    <name type="scientific">Rhypophila decipiens</name>
    <dbReference type="NCBI Taxonomy" id="261697"/>
    <lineage>
        <taxon>Eukaryota</taxon>
        <taxon>Fungi</taxon>
        <taxon>Dikarya</taxon>
        <taxon>Ascomycota</taxon>
        <taxon>Pezizomycotina</taxon>
        <taxon>Sordariomycetes</taxon>
        <taxon>Sordariomycetidae</taxon>
        <taxon>Sordariales</taxon>
        <taxon>Naviculisporaceae</taxon>
        <taxon>Rhypophila</taxon>
    </lineage>
</organism>
<comment type="caution">
    <text evidence="2">The sequence shown here is derived from an EMBL/GenBank/DDBJ whole genome shotgun (WGS) entry which is preliminary data.</text>
</comment>
<dbReference type="AlphaFoldDB" id="A0AAN6YCF3"/>
<accession>A0AAN6YCF3</accession>
<reference evidence="2" key="1">
    <citation type="journal article" date="2023" name="Mol. Phylogenet. Evol.">
        <title>Genome-scale phylogeny and comparative genomics of the fungal order Sordariales.</title>
        <authorList>
            <person name="Hensen N."/>
            <person name="Bonometti L."/>
            <person name="Westerberg I."/>
            <person name="Brannstrom I.O."/>
            <person name="Guillou S."/>
            <person name="Cros-Aarteil S."/>
            <person name="Calhoun S."/>
            <person name="Haridas S."/>
            <person name="Kuo A."/>
            <person name="Mondo S."/>
            <person name="Pangilinan J."/>
            <person name="Riley R."/>
            <person name="LaButti K."/>
            <person name="Andreopoulos B."/>
            <person name="Lipzen A."/>
            <person name="Chen C."/>
            <person name="Yan M."/>
            <person name="Daum C."/>
            <person name="Ng V."/>
            <person name="Clum A."/>
            <person name="Steindorff A."/>
            <person name="Ohm R.A."/>
            <person name="Martin F."/>
            <person name="Silar P."/>
            <person name="Natvig D.O."/>
            <person name="Lalanne C."/>
            <person name="Gautier V."/>
            <person name="Ament-Velasquez S.L."/>
            <person name="Kruys A."/>
            <person name="Hutchinson M.I."/>
            <person name="Powell A.J."/>
            <person name="Barry K."/>
            <person name="Miller A.N."/>
            <person name="Grigoriev I.V."/>
            <person name="Debuchy R."/>
            <person name="Gladieux P."/>
            <person name="Hiltunen Thoren M."/>
            <person name="Johannesson H."/>
        </authorList>
    </citation>
    <scope>NUCLEOTIDE SEQUENCE</scope>
    <source>
        <strain evidence="2">PSN293</strain>
    </source>
</reference>
<evidence type="ECO:0000256" key="1">
    <source>
        <dbReference type="SAM" id="MobiDB-lite"/>
    </source>
</evidence>
<sequence length="324" mass="36184">MFPENQCPPIFFEERNTGIGTLGINAIHSDTLPTNMTRTVYKSSIPRVVANVCHLPPHPSSFNVTISNSAEGLREAAGDVRRRRDRAPRAEAPPSNSKPSSQPKATNTKRYYYQDESSSGSGSERESEKDESSSNPKSAHIRISRSRRDRPSRTSYLVYPEYTRQPQQYQYHGSSSTALARHMGPEPDQYLEPIGSNPEVHGRETTQPHQYRRSSSVLARRMGPESEQYLEPIGSNLEVQDGQDGIPESAQTIAVNSSNWRCFDGNLEWVSPCRRKKGQRPQCASSLEKKSAVYKQTGDLIGTIEEGQKDTSIGCSLRTRSHSI</sequence>
<keyword evidence="3" id="KW-1185">Reference proteome</keyword>
<dbReference type="Proteomes" id="UP001301769">
    <property type="component" value="Unassembled WGS sequence"/>
</dbReference>
<evidence type="ECO:0000313" key="2">
    <source>
        <dbReference type="EMBL" id="KAK4216494.1"/>
    </source>
</evidence>
<feature type="compositionally biased region" description="Low complexity" evidence="1">
    <location>
        <begin position="90"/>
        <end position="104"/>
    </location>
</feature>
<proteinExistence type="predicted"/>
<evidence type="ECO:0000313" key="3">
    <source>
        <dbReference type="Proteomes" id="UP001301769"/>
    </source>
</evidence>
<dbReference type="EMBL" id="MU858068">
    <property type="protein sequence ID" value="KAK4216494.1"/>
    <property type="molecule type" value="Genomic_DNA"/>
</dbReference>
<feature type="region of interest" description="Disordered" evidence="1">
    <location>
        <begin position="73"/>
        <end position="154"/>
    </location>
</feature>
<reference evidence="2" key="2">
    <citation type="submission" date="2023-05" db="EMBL/GenBank/DDBJ databases">
        <authorList>
            <consortium name="Lawrence Berkeley National Laboratory"/>
            <person name="Steindorff A."/>
            <person name="Hensen N."/>
            <person name="Bonometti L."/>
            <person name="Westerberg I."/>
            <person name="Brannstrom I.O."/>
            <person name="Guillou S."/>
            <person name="Cros-Aarteil S."/>
            <person name="Calhoun S."/>
            <person name="Haridas S."/>
            <person name="Kuo A."/>
            <person name="Mondo S."/>
            <person name="Pangilinan J."/>
            <person name="Riley R."/>
            <person name="Labutti K."/>
            <person name="Andreopoulos B."/>
            <person name="Lipzen A."/>
            <person name="Chen C."/>
            <person name="Yanf M."/>
            <person name="Daum C."/>
            <person name="Ng V."/>
            <person name="Clum A."/>
            <person name="Ohm R."/>
            <person name="Martin F."/>
            <person name="Silar P."/>
            <person name="Natvig D."/>
            <person name="Lalanne C."/>
            <person name="Gautier V."/>
            <person name="Ament-Velasquez S.L."/>
            <person name="Kruys A."/>
            <person name="Hutchinson M.I."/>
            <person name="Powell A.J."/>
            <person name="Barry K."/>
            <person name="Miller A.N."/>
            <person name="Grigoriev I.V."/>
            <person name="Debuchy R."/>
            <person name="Gladieux P."/>
            <person name="Thoren M.H."/>
            <person name="Johannesson H."/>
        </authorList>
    </citation>
    <scope>NUCLEOTIDE SEQUENCE</scope>
    <source>
        <strain evidence="2">PSN293</strain>
    </source>
</reference>
<protein>
    <submittedName>
        <fullName evidence="2">Uncharacterized protein</fullName>
    </submittedName>
</protein>
<gene>
    <name evidence="2" type="ORF">QBC37DRAFT_416844</name>
</gene>
<name>A0AAN6YCF3_9PEZI</name>
<feature type="compositionally biased region" description="Basic and acidic residues" evidence="1">
    <location>
        <begin position="73"/>
        <end position="82"/>
    </location>
</feature>
<feature type="compositionally biased region" description="Basic residues" evidence="1">
    <location>
        <begin position="139"/>
        <end position="150"/>
    </location>
</feature>
<feature type="compositionally biased region" description="Basic and acidic residues" evidence="1">
    <location>
        <begin position="123"/>
        <end position="132"/>
    </location>
</feature>